<accession>A0ABP4EHD4</accession>
<dbReference type="Gene3D" id="3.20.20.10">
    <property type="entry name" value="Alanine racemase"/>
    <property type="match status" value="1"/>
</dbReference>
<dbReference type="InterPro" id="IPR022644">
    <property type="entry name" value="De-COase2_N"/>
</dbReference>
<dbReference type="PANTHER" id="PTHR43727">
    <property type="entry name" value="DIAMINOPIMELATE DECARBOXYLASE"/>
    <property type="match status" value="1"/>
</dbReference>
<feature type="domain" description="Orn/DAP/Arg decarboxylase 2 N-terminal" evidence="5">
    <location>
        <begin position="47"/>
        <end position="296"/>
    </location>
</feature>
<comment type="similarity">
    <text evidence="3">Belongs to the Orn/Lys/Arg decarboxylase class-II family.</text>
</comment>
<organism evidence="6 7">
    <name type="scientific">Kitasatospora arboriphila</name>
    <dbReference type="NCBI Taxonomy" id="258052"/>
    <lineage>
        <taxon>Bacteria</taxon>
        <taxon>Bacillati</taxon>
        <taxon>Actinomycetota</taxon>
        <taxon>Actinomycetes</taxon>
        <taxon>Kitasatosporales</taxon>
        <taxon>Streptomycetaceae</taxon>
        <taxon>Kitasatospora</taxon>
    </lineage>
</organism>
<comment type="cofactor">
    <cofactor evidence="1">
        <name>pyridoxal 5'-phosphate</name>
        <dbReference type="ChEBI" id="CHEBI:597326"/>
    </cofactor>
</comment>
<evidence type="ECO:0000259" key="4">
    <source>
        <dbReference type="Pfam" id="PF00278"/>
    </source>
</evidence>
<dbReference type="PRINTS" id="PR01179">
    <property type="entry name" value="ODADCRBXLASE"/>
</dbReference>
<dbReference type="SUPFAM" id="SSF51419">
    <property type="entry name" value="PLP-binding barrel"/>
    <property type="match status" value="1"/>
</dbReference>
<evidence type="ECO:0000313" key="7">
    <source>
        <dbReference type="Proteomes" id="UP001499987"/>
    </source>
</evidence>
<dbReference type="PANTHER" id="PTHR43727:SF3">
    <property type="entry name" value="GROUP IV DECARBOXYLASE"/>
    <property type="match status" value="1"/>
</dbReference>
<dbReference type="EMBL" id="BAAALD010000063">
    <property type="protein sequence ID" value="GAA1105084.1"/>
    <property type="molecule type" value="Genomic_DNA"/>
</dbReference>
<name>A0ABP4EHD4_9ACTN</name>
<dbReference type="Proteomes" id="UP001499987">
    <property type="component" value="Unassembled WGS sequence"/>
</dbReference>
<gene>
    <name evidence="6" type="ORF">GCM10009663_54070</name>
</gene>
<dbReference type="SUPFAM" id="SSF50621">
    <property type="entry name" value="Alanine racemase C-terminal domain-like"/>
    <property type="match status" value="1"/>
</dbReference>
<evidence type="ECO:0000256" key="2">
    <source>
        <dbReference type="ARBA" id="ARBA00022898"/>
    </source>
</evidence>
<dbReference type="InterPro" id="IPR022643">
    <property type="entry name" value="De-COase2_C"/>
</dbReference>
<feature type="domain" description="Orn/DAP/Arg decarboxylase 2 C-terminal" evidence="4">
    <location>
        <begin position="297"/>
        <end position="391"/>
    </location>
</feature>
<dbReference type="Pfam" id="PF02784">
    <property type="entry name" value="Orn_Arg_deC_N"/>
    <property type="match status" value="1"/>
</dbReference>
<dbReference type="InterPro" id="IPR022657">
    <property type="entry name" value="De-COase2_CS"/>
</dbReference>
<dbReference type="Pfam" id="PF00278">
    <property type="entry name" value="Orn_DAP_Arg_deC"/>
    <property type="match status" value="1"/>
</dbReference>
<dbReference type="PROSITE" id="PS00879">
    <property type="entry name" value="ODR_DC_2_2"/>
    <property type="match status" value="1"/>
</dbReference>
<evidence type="ECO:0000259" key="5">
    <source>
        <dbReference type="Pfam" id="PF02784"/>
    </source>
</evidence>
<keyword evidence="7" id="KW-1185">Reference proteome</keyword>
<sequence length="455" mass="47590">MESTPEHDRRQWIDAGRRDRVVRAATTAGLVGARHAAAGFLDVDGVRRTVAGLHAAFGPDVPVLHTFAAKAAALVPVLRLVADAGMGCEAASPGELALARAAGVPADRIVLDSPAKTAAELARAVDLGIAVNADNLQELERIAALPALGRSGSVLGLRVNPQVGTGTIGAMSTASAQSKFGVPLRDPGARERVLDAFGRYPWLSRLHVHVGSQGCSLDLIASGVRATWELAEEINRRAGRRQVDSLDLGGGLPVNFDDDEVRPTFAAYAAHLRAAVPALFAGRYALVTEFGRSVVAKNGFTAARVEYTKEVGGRRIALTHAGAHLATRTVFMPEAWPLRVGVHRPDGTRREGPEEIQDVAGPCCFSGDVVARGRALPRIEPGDLVVLHDTGGYYTSAPWAYNSLARPAVHGFSTAGGPVRFATIRPEQTLAEIAAESGAAHADALTALTAGGPGT</sequence>
<dbReference type="InterPro" id="IPR009006">
    <property type="entry name" value="Ala_racemase/Decarboxylase_C"/>
</dbReference>
<evidence type="ECO:0000256" key="3">
    <source>
        <dbReference type="RuleBase" id="RU003737"/>
    </source>
</evidence>
<comment type="caution">
    <text evidence="6">The sequence shown here is derived from an EMBL/GenBank/DDBJ whole genome shotgun (WGS) entry which is preliminary data.</text>
</comment>
<dbReference type="InterPro" id="IPR029066">
    <property type="entry name" value="PLP-binding_barrel"/>
</dbReference>
<dbReference type="InterPro" id="IPR000183">
    <property type="entry name" value="Orn/DAP/Arg_de-COase"/>
</dbReference>
<protein>
    <submittedName>
        <fullName evidence="6">Diaminopimelate decarboxylase</fullName>
    </submittedName>
</protein>
<evidence type="ECO:0000313" key="6">
    <source>
        <dbReference type="EMBL" id="GAA1105084.1"/>
    </source>
</evidence>
<evidence type="ECO:0000256" key="1">
    <source>
        <dbReference type="ARBA" id="ARBA00001933"/>
    </source>
</evidence>
<proteinExistence type="inferred from homology"/>
<dbReference type="RefSeq" id="WP_425555257.1">
    <property type="nucleotide sequence ID" value="NZ_BAAALD010000063.1"/>
</dbReference>
<dbReference type="Gene3D" id="2.40.37.10">
    <property type="entry name" value="Lyase, Ornithine Decarboxylase, Chain A, domain 1"/>
    <property type="match status" value="1"/>
</dbReference>
<keyword evidence="2" id="KW-0663">Pyridoxal phosphate</keyword>
<reference evidence="7" key="1">
    <citation type="journal article" date="2019" name="Int. J. Syst. Evol. Microbiol.">
        <title>The Global Catalogue of Microorganisms (GCM) 10K type strain sequencing project: providing services to taxonomists for standard genome sequencing and annotation.</title>
        <authorList>
            <consortium name="The Broad Institute Genomics Platform"/>
            <consortium name="The Broad Institute Genome Sequencing Center for Infectious Disease"/>
            <person name="Wu L."/>
            <person name="Ma J."/>
        </authorList>
    </citation>
    <scope>NUCLEOTIDE SEQUENCE [LARGE SCALE GENOMIC DNA]</scope>
    <source>
        <strain evidence="7">JCM 13002</strain>
    </source>
</reference>